<dbReference type="InterPro" id="IPR020067">
    <property type="entry name" value="Frizzled_dom"/>
</dbReference>
<dbReference type="Gene3D" id="2.40.50.120">
    <property type="match status" value="1"/>
</dbReference>
<dbReference type="GO" id="GO:0017147">
    <property type="term" value="F:Wnt-protein binding"/>
    <property type="evidence" value="ECO:0007669"/>
    <property type="project" value="TreeGrafter"/>
</dbReference>
<evidence type="ECO:0000256" key="8">
    <source>
        <dbReference type="ARBA" id="ARBA00023157"/>
    </source>
</evidence>
<dbReference type="Pfam" id="PF01759">
    <property type="entry name" value="NTR"/>
    <property type="match status" value="1"/>
</dbReference>
<feature type="disulfide bond" evidence="10">
    <location>
        <begin position="172"/>
        <end position="196"/>
    </location>
</feature>
<dbReference type="AlphaFoldDB" id="A0A9D4S327"/>
<keyword evidence="3" id="KW-0217">Developmental protein</keyword>
<dbReference type="InterPro" id="IPR036790">
    <property type="entry name" value="Frizzled_dom_sf"/>
</dbReference>
<reference evidence="15" key="1">
    <citation type="journal article" date="2019" name="bioRxiv">
        <title>The Genome of the Zebra Mussel, Dreissena polymorpha: A Resource for Invasive Species Research.</title>
        <authorList>
            <person name="McCartney M.A."/>
            <person name="Auch B."/>
            <person name="Kono T."/>
            <person name="Mallez S."/>
            <person name="Zhang Y."/>
            <person name="Obille A."/>
            <person name="Becker A."/>
            <person name="Abrahante J.E."/>
            <person name="Garbe J."/>
            <person name="Badalamenti J.P."/>
            <person name="Herman A."/>
            <person name="Mangelson H."/>
            <person name="Liachko I."/>
            <person name="Sullivan S."/>
            <person name="Sone E.D."/>
            <person name="Koren S."/>
            <person name="Silverstein K.A.T."/>
            <person name="Beckman K.B."/>
            <person name="Gohl D.M."/>
        </authorList>
    </citation>
    <scope>NUCLEOTIDE SEQUENCE</scope>
    <source>
        <strain evidence="15">Duluth1</strain>
        <tissue evidence="15">Whole animal</tissue>
    </source>
</reference>
<dbReference type="GO" id="GO:0005737">
    <property type="term" value="C:cytoplasm"/>
    <property type="evidence" value="ECO:0007669"/>
    <property type="project" value="TreeGrafter"/>
</dbReference>
<comment type="caution">
    <text evidence="15">The sequence shown here is derived from an EMBL/GenBank/DDBJ whole genome shotgun (WGS) entry which is preliminary data.</text>
</comment>
<keyword evidence="12" id="KW-1133">Transmembrane helix</keyword>
<feature type="compositionally biased region" description="Basic residues" evidence="11">
    <location>
        <begin position="394"/>
        <end position="403"/>
    </location>
</feature>
<keyword evidence="5" id="KW-0879">Wnt signaling pathway</keyword>
<dbReference type="GO" id="GO:0005615">
    <property type="term" value="C:extracellular space"/>
    <property type="evidence" value="ECO:0007669"/>
    <property type="project" value="TreeGrafter"/>
</dbReference>
<dbReference type="SUPFAM" id="SSF50242">
    <property type="entry name" value="TIMP-like"/>
    <property type="match status" value="1"/>
</dbReference>
<evidence type="ECO:0000256" key="10">
    <source>
        <dbReference type="PROSITE-ProRule" id="PRU00090"/>
    </source>
</evidence>
<comment type="subcellular location">
    <subcellularLocation>
        <location evidence="1">Secreted</location>
    </subcellularLocation>
</comment>
<dbReference type="PANTHER" id="PTHR11309:SF96">
    <property type="entry name" value="SECRETED FRIZZLED-RELATED PROTEIN 3"/>
    <property type="match status" value="1"/>
</dbReference>
<keyword evidence="12" id="KW-0812">Transmembrane</keyword>
<evidence type="ECO:0000256" key="2">
    <source>
        <dbReference type="ARBA" id="ARBA00010054"/>
    </source>
</evidence>
<dbReference type="GO" id="GO:0035567">
    <property type="term" value="P:non-canonical Wnt signaling pathway"/>
    <property type="evidence" value="ECO:0007669"/>
    <property type="project" value="TreeGrafter"/>
</dbReference>
<evidence type="ECO:0000256" key="12">
    <source>
        <dbReference type="SAM" id="Phobius"/>
    </source>
</evidence>
<evidence type="ECO:0000256" key="1">
    <source>
        <dbReference type="ARBA" id="ARBA00004613"/>
    </source>
</evidence>
<dbReference type="InterPro" id="IPR018933">
    <property type="entry name" value="Netrin_module_non-TIMP"/>
</dbReference>
<feature type="compositionally biased region" description="Polar residues" evidence="11">
    <location>
        <begin position="421"/>
        <end position="431"/>
    </location>
</feature>
<name>A0A9D4S327_DREPO</name>
<keyword evidence="12" id="KW-0472">Membrane</keyword>
<dbReference type="SMART" id="SM00643">
    <property type="entry name" value="C345C"/>
    <property type="match status" value="1"/>
</dbReference>
<evidence type="ECO:0000313" key="16">
    <source>
        <dbReference type="Proteomes" id="UP000828390"/>
    </source>
</evidence>
<dbReference type="InterPro" id="IPR015526">
    <property type="entry name" value="Frizzled/SFRP"/>
</dbReference>
<dbReference type="FunFam" id="1.10.2000.10:FF:000005">
    <property type="entry name" value="secreted frizzled-related protein 4"/>
    <property type="match status" value="1"/>
</dbReference>
<keyword evidence="8 10" id="KW-1015">Disulfide bond</keyword>
<evidence type="ECO:0000256" key="5">
    <source>
        <dbReference type="ARBA" id="ARBA00022687"/>
    </source>
</evidence>
<proteinExistence type="inferred from homology"/>
<protein>
    <recommendedName>
        <fullName evidence="17">Secreted frizzled-related protein 3</fullName>
    </recommendedName>
</protein>
<keyword evidence="6" id="KW-0732">Signal</keyword>
<dbReference type="InterPro" id="IPR001134">
    <property type="entry name" value="Netrin_domain"/>
</dbReference>
<feature type="disulfide bond" evidence="10">
    <location>
        <begin position="95"/>
        <end position="156"/>
    </location>
</feature>
<feature type="transmembrane region" description="Helical" evidence="12">
    <location>
        <begin position="65"/>
        <end position="86"/>
    </location>
</feature>
<keyword evidence="7" id="KW-0221">Differentiation</keyword>
<keyword evidence="9" id="KW-0325">Glycoprotein</keyword>
<dbReference type="PROSITE" id="PS50189">
    <property type="entry name" value="NTR"/>
    <property type="match status" value="1"/>
</dbReference>
<evidence type="ECO:0000313" key="15">
    <source>
        <dbReference type="EMBL" id="KAH3888092.1"/>
    </source>
</evidence>
<evidence type="ECO:0000256" key="11">
    <source>
        <dbReference type="SAM" id="MobiDB-lite"/>
    </source>
</evidence>
<gene>
    <name evidence="15" type="ORF">DPMN_012117</name>
</gene>
<comment type="similarity">
    <text evidence="2">Belongs to the secreted frizzled-related protein (sFRP) family.</text>
</comment>
<evidence type="ECO:0000256" key="6">
    <source>
        <dbReference type="ARBA" id="ARBA00022729"/>
    </source>
</evidence>
<organism evidence="15 16">
    <name type="scientific">Dreissena polymorpha</name>
    <name type="common">Zebra mussel</name>
    <name type="synonym">Mytilus polymorpha</name>
    <dbReference type="NCBI Taxonomy" id="45954"/>
    <lineage>
        <taxon>Eukaryota</taxon>
        <taxon>Metazoa</taxon>
        <taxon>Spiralia</taxon>
        <taxon>Lophotrochozoa</taxon>
        <taxon>Mollusca</taxon>
        <taxon>Bivalvia</taxon>
        <taxon>Autobranchia</taxon>
        <taxon>Heteroconchia</taxon>
        <taxon>Euheterodonta</taxon>
        <taxon>Imparidentia</taxon>
        <taxon>Neoheterodontei</taxon>
        <taxon>Myida</taxon>
        <taxon>Dreissenoidea</taxon>
        <taxon>Dreissenidae</taxon>
        <taxon>Dreissena</taxon>
    </lineage>
</organism>
<feature type="region of interest" description="Disordered" evidence="11">
    <location>
        <begin position="214"/>
        <end position="233"/>
    </location>
</feature>
<keyword evidence="4" id="KW-0964">Secreted</keyword>
<feature type="domain" description="FZ" evidence="13">
    <location>
        <begin position="95"/>
        <end position="210"/>
    </location>
</feature>
<feature type="domain" description="NTR" evidence="14">
    <location>
        <begin position="237"/>
        <end position="364"/>
    </location>
</feature>
<evidence type="ECO:0000259" key="13">
    <source>
        <dbReference type="PROSITE" id="PS50038"/>
    </source>
</evidence>
<evidence type="ECO:0008006" key="17">
    <source>
        <dbReference type="Google" id="ProtNLM"/>
    </source>
</evidence>
<dbReference type="PROSITE" id="PS50038">
    <property type="entry name" value="FZ"/>
    <property type="match status" value="1"/>
</dbReference>
<dbReference type="Pfam" id="PF01392">
    <property type="entry name" value="Fz"/>
    <property type="match status" value="1"/>
</dbReference>
<dbReference type="Proteomes" id="UP000828390">
    <property type="component" value="Unassembled WGS sequence"/>
</dbReference>
<feature type="region of interest" description="Disordered" evidence="11">
    <location>
        <begin position="394"/>
        <end position="431"/>
    </location>
</feature>
<evidence type="ECO:0000256" key="3">
    <source>
        <dbReference type="ARBA" id="ARBA00022473"/>
    </source>
</evidence>
<dbReference type="InterPro" id="IPR008993">
    <property type="entry name" value="TIMP-like_OB-fold"/>
</dbReference>
<dbReference type="GO" id="GO:0030154">
    <property type="term" value="P:cell differentiation"/>
    <property type="evidence" value="ECO:0007669"/>
    <property type="project" value="UniProtKB-KW"/>
</dbReference>
<dbReference type="GO" id="GO:0060070">
    <property type="term" value="P:canonical Wnt signaling pathway"/>
    <property type="evidence" value="ECO:0007669"/>
    <property type="project" value="TreeGrafter"/>
</dbReference>
<dbReference type="Gene3D" id="1.10.2000.10">
    <property type="entry name" value="Frizzled cysteine-rich domain"/>
    <property type="match status" value="1"/>
</dbReference>
<evidence type="ECO:0000256" key="7">
    <source>
        <dbReference type="ARBA" id="ARBA00022782"/>
    </source>
</evidence>
<accession>A0A9D4S327</accession>
<keyword evidence="16" id="KW-1185">Reference proteome</keyword>
<dbReference type="PANTHER" id="PTHR11309">
    <property type="entry name" value="FRIZZLED"/>
    <property type="match status" value="1"/>
</dbReference>
<sequence length="431" mass="49769">MERSLANRSASRSRCCNCGIKTVQATNDKRSYRIIERDERQRSFLSVLSRRSSQPSVSSFRKSSVRCGVCSLFTVILTVIFLVTSADANRGLDMCEPIEISLCAGMPYNMTRMPNHLHHSTQENARLAIEPYGDLVKQNCSAELVFFLCAMFAPICTPMFQKEAIPPCRSVCESSRRGCEPLMNRYNFSWPEEMNCEQLPEYDRGVCVSPEAIVSSQSNGSKEKDNGKKRHARDCKCSSRVKPNQDVYIKGKYNYAIGAFVRQITSISDNTTLVRVMVNQILQRGKVHVQERREINLWVNSFCACPTLKPGRQYLIVGREDVMMNRLVYTEDSMVTKWQAKWETKFKRWLTMKKRQTKARKKPCKNKKSPKCNQKPKRKCRIMKVDGKLVRRCYSRHRGNRRKPTTENEPIRRKQRPPALQMTNTTTNATR</sequence>
<evidence type="ECO:0000256" key="4">
    <source>
        <dbReference type="ARBA" id="ARBA00022525"/>
    </source>
</evidence>
<evidence type="ECO:0000256" key="9">
    <source>
        <dbReference type="ARBA" id="ARBA00023180"/>
    </source>
</evidence>
<dbReference type="EMBL" id="JAIWYP010000001">
    <property type="protein sequence ID" value="KAH3888092.1"/>
    <property type="molecule type" value="Genomic_DNA"/>
</dbReference>
<feature type="disulfide bond" evidence="10">
    <location>
        <begin position="103"/>
        <end position="149"/>
    </location>
</feature>
<comment type="caution">
    <text evidence="10">Lacks conserved residue(s) required for the propagation of feature annotation.</text>
</comment>
<reference evidence="15" key="2">
    <citation type="submission" date="2020-11" db="EMBL/GenBank/DDBJ databases">
        <authorList>
            <person name="McCartney M.A."/>
            <person name="Auch B."/>
            <person name="Kono T."/>
            <person name="Mallez S."/>
            <person name="Becker A."/>
            <person name="Gohl D.M."/>
            <person name="Silverstein K.A.T."/>
            <person name="Koren S."/>
            <person name="Bechman K.B."/>
            <person name="Herman A."/>
            <person name="Abrahante J.E."/>
            <person name="Garbe J."/>
        </authorList>
    </citation>
    <scope>NUCLEOTIDE SEQUENCE</scope>
    <source>
        <strain evidence="15">Duluth1</strain>
        <tissue evidence="15">Whole animal</tissue>
    </source>
</reference>
<dbReference type="OrthoDB" id="5946121at2759"/>
<feature type="region of interest" description="Disordered" evidence="11">
    <location>
        <begin position="354"/>
        <end position="378"/>
    </location>
</feature>
<dbReference type="SMART" id="SM00063">
    <property type="entry name" value="FRI"/>
    <property type="match status" value="1"/>
</dbReference>
<dbReference type="SUPFAM" id="SSF63501">
    <property type="entry name" value="Frizzled cysteine-rich domain"/>
    <property type="match status" value="1"/>
</dbReference>
<evidence type="ECO:0000259" key="14">
    <source>
        <dbReference type="PROSITE" id="PS50189"/>
    </source>
</evidence>
<dbReference type="GO" id="GO:0090090">
    <property type="term" value="P:negative regulation of canonical Wnt signaling pathway"/>
    <property type="evidence" value="ECO:0007669"/>
    <property type="project" value="UniProtKB-ARBA"/>
</dbReference>